<proteinExistence type="inferred from homology"/>
<organism evidence="8 9">
    <name type="scientific">Geomonas oryzisoli</name>
    <dbReference type="NCBI Taxonomy" id="2847992"/>
    <lineage>
        <taxon>Bacteria</taxon>
        <taxon>Pseudomonadati</taxon>
        <taxon>Thermodesulfobacteriota</taxon>
        <taxon>Desulfuromonadia</taxon>
        <taxon>Geobacterales</taxon>
        <taxon>Geobacteraceae</taxon>
        <taxon>Geomonas</taxon>
    </lineage>
</organism>
<gene>
    <name evidence="8" type="ORF">KP004_10715</name>
</gene>
<comment type="subcellular location">
    <subcellularLocation>
        <location evidence="1">Cell membrane</location>
        <topology evidence="1">Multi-pass membrane protein</topology>
    </subcellularLocation>
</comment>
<accession>A0ABX8J3M8</accession>
<sequence>MQRELVMKLALALCLMAVAAPWGSTGFALALGIAFALTLGNPWLKLTARLSRITLQLSVVGLGFGLEIGTVMQTGKESLIYTIVGICGTLSVGYFLGKAFGTDSNTSLLISAGTAICGGSAIAAMAPVLKAKDDETAVALGTVFTLNAVALLIFPLIGHLVGLSQDTFGTWAGLAIHDTSSVVGAASTYGTEALRIGTTVKLTRAMWIIPVVLGFALLRGTRERISTPLFIIGFLVAATTRTALPAYGAQWDQVAALATHCLKFSLFFVGLGLSREVLGRVGLRPMLQGVTLWAAVSGITLAALMAIGIA</sequence>
<feature type="transmembrane region" description="Helical" evidence="7">
    <location>
        <begin position="286"/>
        <end position="309"/>
    </location>
</feature>
<protein>
    <submittedName>
        <fullName evidence="8">Sulfate exporter family transporter</fullName>
    </submittedName>
</protein>
<feature type="transmembrane region" description="Helical" evidence="7">
    <location>
        <begin position="108"/>
        <end position="129"/>
    </location>
</feature>
<feature type="transmembrane region" description="Helical" evidence="7">
    <location>
        <begin position="46"/>
        <end position="66"/>
    </location>
</feature>
<evidence type="ECO:0000256" key="7">
    <source>
        <dbReference type="SAM" id="Phobius"/>
    </source>
</evidence>
<comment type="similarity">
    <text evidence="2">Belongs to the UPF0324 family.</text>
</comment>
<feature type="transmembrane region" description="Helical" evidence="7">
    <location>
        <begin position="254"/>
        <end position="274"/>
    </location>
</feature>
<dbReference type="EMBL" id="CP076723">
    <property type="protein sequence ID" value="QWV91706.1"/>
    <property type="molecule type" value="Genomic_DNA"/>
</dbReference>
<evidence type="ECO:0000313" key="8">
    <source>
        <dbReference type="EMBL" id="QWV91706.1"/>
    </source>
</evidence>
<keyword evidence="3" id="KW-1003">Cell membrane</keyword>
<evidence type="ECO:0000256" key="1">
    <source>
        <dbReference type="ARBA" id="ARBA00004651"/>
    </source>
</evidence>
<evidence type="ECO:0000256" key="6">
    <source>
        <dbReference type="ARBA" id="ARBA00023136"/>
    </source>
</evidence>
<evidence type="ECO:0000256" key="5">
    <source>
        <dbReference type="ARBA" id="ARBA00022989"/>
    </source>
</evidence>
<dbReference type="Proteomes" id="UP000683557">
    <property type="component" value="Chromosome"/>
</dbReference>
<dbReference type="PANTHER" id="PTHR30106">
    <property type="entry name" value="INNER MEMBRANE PROTEIN YEIH-RELATED"/>
    <property type="match status" value="1"/>
</dbReference>
<dbReference type="InterPro" id="IPR018383">
    <property type="entry name" value="UPF0324_pro"/>
</dbReference>
<name>A0ABX8J3M8_9BACT</name>
<evidence type="ECO:0000313" key="9">
    <source>
        <dbReference type="Proteomes" id="UP000683557"/>
    </source>
</evidence>
<keyword evidence="6 7" id="KW-0472">Membrane</keyword>
<feature type="transmembrane region" description="Helical" evidence="7">
    <location>
        <begin position="136"/>
        <end position="157"/>
    </location>
</feature>
<evidence type="ECO:0000256" key="4">
    <source>
        <dbReference type="ARBA" id="ARBA00022692"/>
    </source>
</evidence>
<keyword evidence="5 7" id="KW-1133">Transmembrane helix</keyword>
<keyword evidence="9" id="KW-1185">Reference proteome</keyword>
<dbReference type="PANTHER" id="PTHR30106:SF1">
    <property type="entry name" value="UPF0324 MEMBRANE PROTEIN FN0533"/>
    <property type="match status" value="1"/>
</dbReference>
<reference evidence="8 9" key="1">
    <citation type="submission" date="2021-06" db="EMBL/GenBank/DDBJ databases">
        <title>Gemonas diversity in paddy soil.</title>
        <authorList>
            <person name="Liu G."/>
        </authorList>
    </citation>
    <scope>NUCLEOTIDE SEQUENCE [LARGE SCALE GENOMIC DNA]</scope>
    <source>
        <strain evidence="8 9">RG10</strain>
    </source>
</reference>
<feature type="transmembrane region" description="Helical" evidence="7">
    <location>
        <begin position="202"/>
        <end position="218"/>
    </location>
</feature>
<evidence type="ECO:0000256" key="2">
    <source>
        <dbReference type="ARBA" id="ARBA00007977"/>
    </source>
</evidence>
<dbReference type="Pfam" id="PF03601">
    <property type="entry name" value="Cons_hypoth698"/>
    <property type="match status" value="1"/>
</dbReference>
<feature type="transmembrane region" description="Helical" evidence="7">
    <location>
        <begin position="78"/>
        <end position="96"/>
    </location>
</feature>
<feature type="transmembrane region" description="Helical" evidence="7">
    <location>
        <begin position="230"/>
        <end position="248"/>
    </location>
</feature>
<keyword evidence="4 7" id="KW-0812">Transmembrane</keyword>
<evidence type="ECO:0000256" key="3">
    <source>
        <dbReference type="ARBA" id="ARBA00022475"/>
    </source>
</evidence>